<reference evidence="1 2" key="1">
    <citation type="submission" date="2015-06" db="EMBL/GenBank/DDBJ databases">
        <title>Genome sequence of Mycobacterium kumamotonense strain Roo.</title>
        <authorList>
            <person name="Greninger A.L."/>
            <person name="Cunningham G."/>
            <person name="Miller S."/>
        </authorList>
    </citation>
    <scope>NUCLEOTIDE SEQUENCE [LARGE SCALE GENOMIC DNA]</scope>
    <source>
        <strain evidence="1 2">Roo</strain>
    </source>
</reference>
<dbReference type="Proteomes" id="UP000092668">
    <property type="component" value="Unassembled WGS sequence"/>
</dbReference>
<dbReference type="AlphaFoldDB" id="A0A1B8SLB1"/>
<accession>A0A1B8SLB1</accession>
<dbReference type="RefSeq" id="WP_065286809.1">
    <property type="nucleotide sequence ID" value="NZ_LFOE01000001.1"/>
</dbReference>
<gene>
    <name evidence="1" type="ORF">ACT18_00940</name>
</gene>
<comment type="caution">
    <text evidence="1">The sequence shown here is derived from an EMBL/GenBank/DDBJ whole genome shotgun (WGS) entry which is preliminary data.</text>
</comment>
<evidence type="ECO:0000313" key="2">
    <source>
        <dbReference type="Proteomes" id="UP000092668"/>
    </source>
</evidence>
<protein>
    <submittedName>
        <fullName evidence="1">Uncharacterized protein</fullName>
    </submittedName>
</protein>
<dbReference type="EMBL" id="LFOE01000001">
    <property type="protein sequence ID" value="OBY33529.1"/>
    <property type="molecule type" value="Genomic_DNA"/>
</dbReference>
<name>A0A1B8SLB1_9MYCO</name>
<organism evidence="1 2">
    <name type="scientific">Mycolicibacter kumamotonensis</name>
    <dbReference type="NCBI Taxonomy" id="354243"/>
    <lineage>
        <taxon>Bacteria</taxon>
        <taxon>Bacillati</taxon>
        <taxon>Actinomycetota</taxon>
        <taxon>Actinomycetes</taxon>
        <taxon>Mycobacteriales</taxon>
        <taxon>Mycobacteriaceae</taxon>
        <taxon>Mycolicibacter</taxon>
    </lineage>
</organism>
<proteinExistence type="predicted"/>
<keyword evidence="2" id="KW-1185">Reference proteome</keyword>
<sequence length="68" mass="7501">MQSYLVTMLDRLTGQECKIVVQSECGHGMQQFVDDLASKGQLSIACPVVIDVDERAARHVPIVERAVD</sequence>
<evidence type="ECO:0000313" key="1">
    <source>
        <dbReference type="EMBL" id="OBY33529.1"/>
    </source>
</evidence>